<name>A0A1J1HZX9_9DIPT</name>
<protein>
    <submittedName>
        <fullName evidence="2">CLUMA_CG005336, isoform A</fullName>
    </submittedName>
</protein>
<feature type="signal peptide" evidence="1">
    <location>
        <begin position="1"/>
        <end position="22"/>
    </location>
</feature>
<dbReference type="EMBL" id="CVRI01000021">
    <property type="protein sequence ID" value="CRK91689.1"/>
    <property type="molecule type" value="Genomic_DNA"/>
</dbReference>
<dbReference type="OrthoDB" id="10649413at2759"/>
<sequence length="207" mass="23413">MKTFTIFMLVVAAAILSDNADAKIFKKKKWFPTFHLGLANTFGTSDKGPVAYEEHPKVVEIVKHVPVIQKVEVIKPVEIIRTVNIPVEVIKEVELIKHVPVIQEVVKEIEIIKTVEVPVEVIKEIEVIKEVPVVKTVEVAKPYQVIKHIPVVKTVEVEKQVVEKVPVAQISHYTKEIALPKIPLPNLKNPLNFLHPQTQTAHQYETT</sequence>
<evidence type="ECO:0000256" key="1">
    <source>
        <dbReference type="SAM" id="SignalP"/>
    </source>
</evidence>
<feature type="chain" id="PRO_5012023516" evidence="1">
    <location>
        <begin position="23"/>
        <end position="207"/>
    </location>
</feature>
<evidence type="ECO:0000313" key="3">
    <source>
        <dbReference type="Proteomes" id="UP000183832"/>
    </source>
</evidence>
<proteinExistence type="predicted"/>
<gene>
    <name evidence="2" type="ORF">CLUMA_CG005336</name>
</gene>
<dbReference type="STRING" id="568069.A0A1J1HZX9"/>
<dbReference type="Proteomes" id="UP000183832">
    <property type="component" value="Unassembled WGS sequence"/>
</dbReference>
<evidence type="ECO:0000313" key="2">
    <source>
        <dbReference type="EMBL" id="CRK91689.1"/>
    </source>
</evidence>
<keyword evidence="3" id="KW-1185">Reference proteome</keyword>
<dbReference type="AlphaFoldDB" id="A0A1J1HZX9"/>
<accession>A0A1J1HZX9</accession>
<reference evidence="2 3" key="1">
    <citation type="submission" date="2015-04" db="EMBL/GenBank/DDBJ databases">
        <authorList>
            <person name="Syromyatnikov M.Y."/>
            <person name="Popov V.N."/>
        </authorList>
    </citation>
    <scope>NUCLEOTIDE SEQUENCE [LARGE SCALE GENOMIC DNA]</scope>
</reference>
<organism evidence="2 3">
    <name type="scientific">Clunio marinus</name>
    <dbReference type="NCBI Taxonomy" id="568069"/>
    <lineage>
        <taxon>Eukaryota</taxon>
        <taxon>Metazoa</taxon>
        <taxon>Ecdysozoa</taxon>
        <taxon>Arthropoda</taxon>
        <taxon>Hexapoda</taxon>
        <taxon>Insecta</taxon>
        <taxon>Pterygota</taxon>
        <taxon>Neoptera</taxon>
        <taxon>Endopterygota</taxon>
        <taxon>Diptera</taxon>
        <taxon>Nematocera</taxon>
        <taxon>Chironomoidea</taxon>
        <taxon>Chironomidae</taxon>
        <taxon>Clunio</taxon>
    </lineage>
</organism>
<keyword evidence="1" id="KW-0732">Signal</keyword>